<dbReference type="Proteomes" id="UP000238350">
    <property type="component" value="Unassembled WGS sequence"/>
</dbReference>
<evidence type="ECO:0000313" key="7">
    <source>
        <dbReference type="Proteomes" id="UP000238350"/>
    </source>
</evidence>
<dbReference type="SFLD" id="SFLDG00358">
    <property type="entry name" value="Main_(cytGST)"/>
    <property type="match status" value="1"/>
</dbReference>
<dbReference type="GeneID" id="36514385"/>
<dbReference type="Pfam" id="PF00043">
    <property type="entry name" value="GST_C"/>
    <property type="match status" value="1"/>
</dbReference>
<dbReference type="PIRSF" id="PIRSF037861">
    <property type="entry name" value="Prion_URE2"/>
    <property type="match status" value="1"/>
</dbReference>
<reference evidence="6 7" key="1">
    <citation type="submission" date="2017-04" db="EMBL/GenBank/DDBJ databases">
        <title>Genome sequencing of [Candida] sorbophila.</title>
        <authorList>
            <person name="Ahn J.O."/>
        </authorList>
    </citation>
    <scope>NUCLEOTIDE SEQUENCE [LARGE SCALE GENOMIC DNA]</scope>
    <source>
        <strain evidence="6 7">DS02</strain>
    </source>
</reference>
<dbReference type="CDD" id="cd03048">
    <property type="entry name" value="GST_N_Ure2p_like"/>
    <property type="match status" value="1"/>
</dbReference>
<dbReference type="AlphaFoldDB" id="A0A2T0FDD8"/>
<feature type="domain" description="GST N-terminal" evidence="4">
    <location>
        <begin position="74"/>
        <end position="158"/>
    </location>
</feature>
<dbReference type="PROSITE" id="PS50405">
    <property type="entry name" value="GST_CTER"/>
    <property type="match status" value="1"/>
</dbReference>
<evidence type="ECO:0000256" key="3">
    <source>
        <dbReference type="PIRNR" id="PIRNR037861"/>
    </source>
</evidence>
<dbReference type="SUPFAM" id="SSF52833">
    <property type="entry name" value="Thioredoxin-like"/>
    <property type="match status" value="1"/>
</dbReference>
<dbReference type="RefSeq" id="XP_024662962.1">
    <property type="nucleotide sequence ID" value="XM_024807194.1"/>
</dbReference>
<feature type="domain" description="GST C-terminal" evidence="5">
    <location>
        <begin position="164"/>
        <end position="316"/>
    </location>
</feature>
<name>A0A2T0FDD8_9ASCO</name>
<keyword evidence="2 3" id="KW-0534">Nitrate assimilation</keyword>
<dbReference type="Gene3D" id="1.20.1050.10">
    <property type="match status" value="1"/>
</dbReference>
<protein>
    <recommendedName>
        <fullName evidence="3">Protein URE2</fullName>
    </recommendedName>
</protein>
<comment type="subunit">
    <text evidence="3">Homodimer.</text>
</comment>
<organism evidence="6 7">
    <name type="scientific">Wickerhamiella sorbophila</name>
    <dbReference type="NCBI Taxonomy" id="45607"/>
    <lineage>
        <taxon>Eukaryota</taxon>
        <taxon>Fungi</taxon>
        <taxon>Dikarya</taxon>
        <taxon>Ascomycota</taxon>
        <taxon>Saccharomycotina</taxon>
        <taxon>Dipodascomycetes</taxon>
        <taxon>Dipodascales</taxon>
        <taxon>Trichomonascaceae</taxon>
        <taxon>Wickerhamiella</taxon>
    </lineage>
</organism>
<evidence type="ECO:0000259" key="5">
    <source>
        <dbReference type="PROSITE" id="PS50405"/>
    </source>
</evidence>
<dbReference type="InterPro" id="IPR036282">
    <property type="entry name" value="Glutathione-S-Trfase_C_sf"/>
</dbReference>
<evidence type="ECO:0000259" key="4">
    <source>
        <dbReference type="PROSITE" id="PS50404"/>
    </source>
</evidence>
<sequence length="316" mass="35835">MSASRPVSNLSTALASVQLGGHDRSESGEAYQHQQQTFEAEDELHNAHNTNFGSQKTAPPLDRIGHYRQNMPDSGITLFSHRSAPNGFKIAIILTELGFKFHTVYLDLQRQENKSPYYVELNPNARLPAIIDHDNKDVSVWESGAIVLYLCRLAGPQCSLYSDDLAEQAQIDSWIFFQATGLAPMIGQALHFRYFHSETIDSAVARYVAEVRRLYSVVEMRLAEKREQLIIEMDDNDTFILGTTPLSESKFFDEPVWLVGDHCTVADLSFVTWNHVVERIGVNLQDDFPEVYKWTRHMMRRPGVVRALSGLESSDE</sequence>
<evidence type="ECO:0000256" key="2">
    <source>
        <dbReference type="ARBA" id="ARBA00023063"/>
    </source>
</evidence>
<evidence type="ECO:0000313" key="6">
    <source>
        <dbReference type="EMBL" id="PRT53016.1"/>
    </source>
</evidence>
<dbReference type="SFLD" id="SFLDS00019">
    <property type="entry name" value="Glutathione_Transferase_(cytos"/>
    <property type="match status" value="1"/>
</dbReference>
<dbReference type="InterPro" id="IPR036249">
    <property type="entry name" value="Thioredoxin-like_sf"/>
</dbReference>
<dbReference type="InterPro" id="IPR017298">
    <property type="entry name" value="Ure2"/>
</dbReference>
<comment type="similarity">
    <text evidence="1 3">Belongs to the GST superfamily.</text>
</comment>
<dbReference type="Pfam" id="PF02798">
    <property type="entry name" value="GST_N"/>
    <property type="match status" value="1"/>
</dbReference>
<dbReference type="GO" id="GO:0006808">
    <property type="term" value="P:regulation of nitrogen utilization"/>
    <property type="evidence" value="ECO:0007669"/>
    <property type="project" value="InterPro"/>
</dbReference>
<comment type="caution">
    <text evidence="6">The sequence shown here is derived from an EMBL/GenBank/DDBJ whole genome shotgun (WGS) entry which is preliminary data.</text>
</comment>
<evidence type="ECO:0000256" key="1">
    <source>
        <dbReference type="ARBA" id="ARBA00007409"/>
    </source>
</evidence>
<dbReference type="OrthoDB" id="422574at2759"/>
<dbReference type="STRING" id="45607.A0A2T0FDD8"/>
<dbReference type="PANTHER" id="PTHR44051">
    <property type="entry name" value="GLUTATHIONE S-TRANSFERASE-RELATED"/>
    <property type="match status" value="1"/>
</dbReference>
<dbReference type="InterPro" id="IPR040079">
    <property type="entry name" value="Glutathione_S-Trfase"/>
</dbReference>
<accession>A0A2T0FDD8</accession>
<proteinExistence type="inferred from homology"/>
<dbReference type="Gene3D" id="3.40.30.10">
    <property type="entry name" value="Glutaredoxin"/>
    <property type="match status" value="1"/>
</dbReference>
<dbReference type="SUPFAM" id="SSF47616">
    <property type="entry name" value="GST C-terminal domain-like"/>
    <property type="match status" value="1"/>
</dbReference>
<keyword evidence="7" id="KW-1185">Reference proteome</keyword>
<dbReference type="InterPro" id="IPR004045">
    <property type="entry name" value="Glutathione_S-Trfase_N"/>
</dbReference>
<gene>
    <name evidence="6" type="ORF">B9G98_00636</name>
</gene>
<dbReference type="EMBL" id="NDIQ01000001">
    <property type="protein sequence ID" value="PRT53016.1"/>
    <property type="molecule type" value="Genomic_DNA"/>
</dbReference>
<dbReference type="GO" id="GO:0003714">
    <property type="term" value="F:transcription corepressor activity"/>
    <property type="evidence" value="ECO:0007669"/>
    <property type="project" value="InterPro"/>
</dbReference>
<dbReference type="InterPro" id="IPR004046">
    <property type="entry name" value="GST_C"/>
</dbReference>
<comment type="function">
    <text evidence="3">Plays an important role in the cellular response to the nitrogen source.</text>
</comment>
<dbReference type="InterPro" id="IPR010987">
    <property type="entry name" value="Glutathione-S-Trfase_C-like"/>
</dbReference>
<dbReference type="GO" id="GO:0008104">
    <property type="term" value="P:intracellular protein localization"/>
    <property type="evidence" value="ECO:0007669"/>
    <property type="project" value="UniProtKB-ARBA"/>
</dbReference>
<dbReference type="GO" id="GO:0042128">
    <property type="term" value="P:nitrate assimilation"/>
    <property type="evidence" value="ECO:0007669"/>
    <property type="project" value="UniProtKB-KW"/>
</dbReference>
<dbReference type="PANTHER" id="PTHR44051:SF3">
    <property type="entry name" value="TRANSCRIPTIONAL REGULATOR URE2"/>
    <property type="match status" value="1"/>
</dbReference>
<dbReference type="FunFam" id="1.20.1050.10:FF:000034">
    <property type="entry name" value="Transcriptional regulator URE2"/>
    <property type="match status" value="1"/>
</dbReference>
<dbReference type="PROSITE" id="PS50404">
    <property type="entry name" value="GST_NTER"/>
    <property type="match status" value="1"/>
</dbReference>